<keyword evidence="2" id="KW-1185">Reference proteome</keyword>
<accession>A0A9N9EG25</accession>
<dbReference type="InterPro" id="IPR029058">
    <property type="entry name" value="AB_hydrolase_fold"/>
</dbReference>
<protein>
    <submittedName>
        <fullName evidence="1">8818_t:CDS:1</fullName>
    </submittedName>
</protein>
<feature type="non-terminal residue" evidence="1">
    <location>
        <position position="1"/>
    </location>
</feature>
<evidence type="ECO:0000313" key="1">
    <source>
        <dbReference type="EMBL" id="CAG8675480.1"/>
    </source>
</evidence>
<dbReference type="Gene3D" id="3.40.50.1820">
    <property type="entry name" value="alpha/beta hydrolase"/>
    <property type="match status" value="1"/>
</dbReference>
<reference evidence="1" key="1">
    <citation type="submission" date="2021-06" db="EMBL/GenBank/DDBJ databases">
        <authorList>
            <person name="Kallberg Y."/>
            <person name="Tangrot J."/>
            <person name="Rosling A."/>
        </authorList>
    </citation>
    <scope>NUCLEOTIDE SEQUENCE</scope>
    <source>
        <strain evidence="1">IA702</strain>
    </source>
</reference>
<dbReference type="AlphaFoldDB" id="A0A9N9EG25"/>
<feature type="non-terminal residue" evidence="1">
    <location>
        <position position="108"/>
    </location>
</feature>
<gene>
    <name evidence="1" type="ORF">POCULU_LOCUS11209</name>
</gene>
<dbReference type="EMBL" id="CAJVPJ010007417">
    <property type="protein sequence ID" value="CAG8675480.1"/>
    <property type="molecule type" value="Genomic_DNA"/>
</dbReference>
<evidence type="ECO:0000313" key="2">
    <source>
        <dbReference type="Proteomes" id="UP000789572"/>
    </source>
</evidence>
<name>A0A9N9EG25_9GLOM</name>
<organism evidence="1 2">
    <name type="scientific">Paraglomus occultum</name>
    <dbReference type="NCBI Taxonomy" id="144539"/>
    <lineage>
        <taxon>Eukaryota</taxon>
        <taxon>Fungi</taxon>
        <taxon>Fungi incertae sedis</taxon>
        <taxon>Mucoromycota</taxon>
        <taxon>Glomeromycotina</taxon>
        <taxon>Glomeromycetes</taxon>
        <taxon>Paraglomerales</taxon>
        <taxon>Paraglomeraceae</taxon>
        <taxon>Paraglomus</taxon>
    </lineage>
</organism>
<dbReference type="OrthoDB" id="2410887at2759"/>
<comment type="caution">
    <text evidence="1">The sequence shown here is derived from an EMBL/GenBank/DDBJ whole genome shotgun (WGS) entry which is preliminary data.</text>
</comment>
<dbReference type="Proteomes" id="UP000789572">
    <property type="component" value="Unassembled WGS sequence"/>
</dbReference>
<sequence length="108" mass="11969">DIGYFQGHSSGAHLSALVTVLDALCPLVGNKWKKSLKPKSIDPTLNMPKVAGLILMSGIFDIQQHYYWESKRGLEEVSGMARAMGKDVMSIYSLYSINFTKAFARISQ</sequence>
<proteinExistence type="predicted"/>